<feature type="compositionally biased region" description="Basic and acidic residues" evidence="1">
    <location>
        <begin position="72"/>
        <end position="96"/>
    </location>
</feature>
<proteinExistence type="predicted"/>
<dbReference type="Pfam" id="PF03732">
    <property type="entry name" value="Retrotrans_gag"/>
    <property type="match status" value="1"/>
</dbReference>
<organism evidence="3 4">
    <name type="scientific">Lolium multiflorum</name>
    <name type="common">Italian ryegrass</name>
    <name type="synonym">Lolium perenne subsp. multiflorum</name>
    <dbReference type="NCBI Taxonomy" id="4521"/>
    <lineage>
        <taxon>Eukaryota</taxon>
        <taxon>Viridiplantae</taxon>
        <taxon>Streptophyta</taxon>
        <taxon>Embryophyta</taxon>
        <taxon>Tracheophyta</taxon>
        <taxon>Spermatophyta</taxon>
        <taxon>Magnoliopsida</taxon>
        <taxon>Liliopsida</taxon>
        <taxon>Poales</taxon>
        <taxon>Poaceae</taxon>
        <taxon>BOP clade</taxon>
        <taxon>Pooideae</taxon>
        <taxon>Poodae</taxon>
        <taxon>Poeae</taxon>
        <taxon>Poeae Chloroplast Group 2 (Poeae type)</taxon>
        <taxon>Loliodinae</taxon>
        <taxon>Loliinae</taxon>
        <taxon>Lolium</taxon>
    </lineage>
</organism>
<evidence type="ECO:0000256" key="1">
    <source>
        <dbReference type="SAM" id="MobiDB-lite"/>
    </source>
</evidence>
<sequence length="742" mass="83027">MSVGSDDSSSSKLTSYYCLNCDTRHGEIYTPFICNAQYSSGEDSIDSTIQRTTRRTARHQVYVANNTGNTRRRGDEDHTPRSSRRASFEDSASNRDSDYTIADEEWAAARAAVLNNTPLPAGTSVGNLNAYRSILEKNREHLSKEQASLERRLTAADRSSDRRRGSQGSASRNTQGAGKHRSRMSRLSEDDAREITSNLTKSFMTTDTAGMPRPKTVAAATANLAAYLINQRPEGSMAQAHRARAWLRGPPKGSVKSWDDLVDAFVANFQATYKRPVGIEELRNCRQKQKESMRSYIGRFTKLLNAAEDVSLDRAIDAFSDGVQRESYIEELGRKKPKTITKLMEIANSWADGEDNVRSPRQRSDDEDDDQPKHDSGSRRDRHKRRKNRNYGDNNLVAAGYADRQDDRDDRHDGNRNNSGNRGNYKPRQQRTPELPAEQFLDMHKLIQQSGQQQLPPPPPPPPQHQVQQAQPNEAFPPPRGQMSMIHRTGVSRREMKKLTREINLAESIMANIPEYVDWSSQSITFSRADHPMTIPKPGHAALVVEAQIGGFKMSKVFMDGGSGLNLIFVDTIRSMGITMSMLEETDTCFHGILPTAPGHSLGKAYLNVIFGKADNFRKEKIEFEVVNWESQYHTILGRPAYAKFMAVPHYAYLKLKMPGNNGTNLTVYGSFSRSDNCDRDFQRIAAKFGPQREIIGPPPKLSLREIKEEKDGRETKKKPAAIALKAPAVEASAFGSKGLGS</sequence>
<feature type="compositionally biased region" description="Basic residues" evidence="1">
    <location>
        <begin position="380"/>
        <end position="389"/>
    </location>
</feature>
<feature type="compositionally biased region" description="Basic and acidic residues" evidence="1">
    <location>
        <begin position="142"/>
        <end position="164"/>
    </location>
</feature>
<dbReference type="InterPro" id="IPR005162">
    <property type="entry name" value="Retrotrans_gag_dom"/>
</dbReference>
<dbReference type="PANTHER" id="PTHR33223:SF8">
    <property type="entry name" value="OS04G0172440 PROTEIN"/>
    <property type="match status" value="1"/>
</dbReference>
<keyword evidence="4" id="KW-1185">Reference proteome</keyword>
<name>A0AAD8QGN6_LOLMU</name>
<reference evidence="3" key="1">
    <citation type="submission" date="2023-07" db="EMBL/GenBank/DDBJ databases">
        <title>A chromosome-level genome assembly of Lolium multiflorum.</title>
        <authorList>
            <person name="Chen Y."/>
            <person name="Copetti D."/>
            <person name="Kolliker R."/>
            <person name="Studer B."/>
        </authorList>
    </citation>
    <scope>NUCLEOTIDE SEQUENCE</scope>
    <source>
        <strain evidence="3">02402/16</strain>
        <tissue evidence="3">Leaf</tissue>
    </source>
</reference>
<feature type="region of interest" description="Disordered" evidence="1">
    <location>
        <begin position="142"/>
        <end position="192"/>
    </location>
</feature>
<feature type="domain" description="Retrotransposon gag" evidence="2">
    <location>
        <begin position="242"/>
        <end position="324"/>
    </location>
</feature>
<feature type="region of interest" description="Disordered" evidence="1">
    <location>
        <begin position="62"/>
        <end position="96"/>
    </location>
</feature>
<feature type="compositionally biased region" description="Basic and acidic residues" evidence="1">
    <location>
        <begin position="403"/>
        <end position="415"/>
    </location>
</feature>
<gene>
    <name evidence="3" type="ORF">QYE76_027242</name>
</gene>
<comment type="caution">
    <text evidence="3">The sequence shown here is derived from an EMBL/GenBank/DDBJ whole genome shotgun (WGS) entry which is preliminary data.</text>
</comment>
<evidence type="ECO:0000313" key="3">
    <source>
        <dbReference type="EMBL" id="KAK1601689.1"/>
    </source>
</evidence>
<dbReference type="PANTHER" id="PTHR33223">
    <property type="entry name" value="CCHC-TYPE DOMAIN-CONTAINING PROTEIN"/>
    <property type="match status" value="1"/>
</dbReference>
<feature type="compositionally biased region" description="Pro residues" evidence="1">
    <location>
        <begin position="455"/>
        <end position="464"/>
    </location>
</feature>
<dbReference type="Proteomes" id="UP001231189">
    <property type="component" value="Unassembled WGS sequence"/>
</dbReference>
<evidence type="ECO:0000313" key="4">
    <source>
        <dbReference type="Proteomes" id="UP001231189"/>
    </source>
</evidence>
<dbReference type="AlphaFoldDB" id="A0AAD8QGN6"/>
<protein>
    <recommendedName>
        <fullName evidence="2">Retrotransposon gag domain-containing protein</fullName>
    </recommendedName>
</protein>
<accession>A0AAD8QGN6</accession>
<feature type="region of interest" description="Disordered" evidence="1">
    <location>
        <begin position="449"/>
        <end position="483"/>
    </location>
</feature>
<feature type="compositionally biased region" description="Basic and acidic residues" evidence="1">
    <location>
        <begin position="355"/>
        <end position="364"/>
    </location>
</feature>
<dbReference type="EMBL" id="JAUUTY010000368">
    <property type="protein sequence ID" value="KAK1601689.1"/>
    <property type="molecule type" value="Genomic_DNA"/>
</dbReference>
<feature type="region of interest" description="Disordered" evidence="1">
    <location>
        <begin position="351"/>
        <end position="431"/>
    </location>
</feature>
<evidence type="ECO:0000259" key="2">
    <source>
        <dbReference type="Pfam" id="PF03732"/>
    </source>
</evidence>